<evidence type="ECO:0000256" key="2">
    <source>
        <dbReference type="ARBA" id="ARBA00022737"/>
    </source>
</evidence>
<evidence type="ECO:0000256" key="1">
    <source>
        <dbReference type="ARBA" id="ARBA00022729"/>
    </source>
</evidence>
<keyword evidence="2" id="KW-0677">Repeat</keyword>
<feature type="chain" id="PRO_5030506104" description="MIR domain-containing protein" evidence="3">
    <location>
        <begin position="27"/>
        <end position="239"/>
    </location>
</feature>
<dbReference type="PROSITE" id="PS50919">
    <property type="entry name" value="MIR"/>
    <property type="match status" value="1"/>
</dbReference>
<reference evidence="5" key="1">
    <citation type="submission" date="2021-01" db="EMBL/GenBank/DDBJ databases">
        <authorList>
            <person name="Corre E."/>
            <person name="Pelletier E."/>
            <person name="Niang G."/>
            <person name="Scheremetjew M."/>
            <person name="Finn R."/>
            <person name="Kale V."/>
            <person name="Holt S."/>
            <person name="Cochrane G."/>
            <person name="Meng A."/>
            <person name="Brown T."/>
            <person name="Cohen L."/>
        </authorList>
    </citation>
    <scope>NUCLEOTIDE SEQUENCE</scope>
    <source>
        <strain evidence="5">RCC856</strain>
    </source>
</reference>
<dbReference type="InterPro" id="IPR036300">
    <property type="entry name" value="MIR_dom_sf"/>
</dbReference>
<dbReference type="PANTHER" id="PTHR46809">
    <property type="entry name" value="STROMAL CELL-DERIVED FACTOR 2-LIKE PROTEIN"/>
    <property type="match status" value="1"/>
</dbReference>
<accession>A0A7S2Z4S1</accession>
<evidence type="ECO:0000313" key="5">
    <source>
        <dbReference type="EMBL" id="CAE0022261.1"/>
    </source>
</evidence>
<sequence length="239" mass="25485">MTPPRLVRGLAFLALVGPLFVGGGGGFAEAVKNEYITCGSVISLQGETQRTQLACKEVAYGGRGSGQNACTGVTGSAEPDRYFVVRGLAGEDAEPCLQGTLITKGRKLRLQHMASGRWLHSHHITSMISNNQEVSCFGGADESDDSDVWHVTWNGGGKYWAKSDKVTFKHDVTGRYLGAMGGVYPKPLAGQKEVAALKSKSAATLFTVTEGIIFPQRVIQNTASPEDKVVGAEDKHSEL</sequence>
<dbReference type="PANTHER" id="PTHR46809:SF2">
    <property type="entry name" value="GH21273P"/>
    <property type="match status" value="1"/>
</dbReference>
<evidence type="ECO:0000259" key="4">
    <source>
        <dbReference type="PROSITE" id="PS50919"/>
    </source>
</evidence>
<feature type="signal peptide" evidence="3">
    <location>
        <begin position="1"/>
        <end position="26"/>
    </location>
</feature>
<dbReference type="InterPro" id="IPR016093">
    <property type="entry name" value="MIR_motif"/>
</dbReference>
<dbReference type="Gene3D" id="2.80.10.50">
    <property type="match status" value="1"/>
</dbReference>
<name>A0A7S2Z4S1_9CHLO</name>
<evidence type="ECO:0000256" key="3">
    <source>
        <dbReference type="SAM" id="SignalP"/>
    </source>
</evidence>
<dbReference type="AlphaFoldDB" id="A0A7S2Z4S1"/>
<keyword evidence="1 3" id="KW-0732">Signal</keyword>
<feature type="domain" description="MIR" evidence="4">
    <location>
        <begin position="99"/>
        <end position="154"/>
    </location>
</feature>
<gene>
    <name evidence="5" type="ORF">CLAU1311_LOCUS5825</name>
</gene>
<organism evidence="5">
    <name type="scientific">Chloropicon laureae</name>
    <dbReference type="NCBI Taxonomy" id="464258"/>
    <lineage>
        <taxon>Eukaryota</taxon>
        <taxon>Viridiplantae</taxon>
        <taxon>Chlorophyta</taxon>
        <taxon>Chloropicophyceae</taxon>
        <taxon>Chloropicales</taxon>
        <taxon>Chloropicaceae</taxon>
        <taxon>Chloropicon</taxon>
    </lineage>
</organism>
<dbReference type="EMBL" id="HBHU01008947">
    <property type="protein sequence ID" value="CAE0022261.1"/>
    <property type="molecule type" value="Transcribed_RNA"/>
</dbReference>
<dbReference type="Pfam" id="PF02815">
    <property type="entry name" value="MIR"/>
    <property type="match status" value="1"/>
</dbReference>
<dbReference type="SMART" id="SM00472">
    <property type="entry name" value="MIR"/>
    <property type="match status" value="3"/>
</dbReference>
<protein>
    <recommendedName>
        <fullName evidence="4">MIR domain-containing protein</fullName>
    </recommendedName>
</protein>
<dbReference type="SUPFAM" id="SSF82109">
    <property type="entry name" value="MIR domain"/>
    <property type="match status" value="1"/>
</dbReference>
<proteinExistence type="predicted"/>